<protein>
    <submittedName>
        <fullName evidence="1">Uncharacterized protein</fullName>
    </submittedName>
</protein>
<evidence type="ECO:0000313" key="1">
    <source>
        <dbReference type="EMBL" id="MBX58156.1"/>
    </source>
</evidence>
<proteinExistence type="predicted"/>
<name>A0A2P2PTU4_RHIMU</name>
<dbReference type="AlphaFoldDB" id="A0A2P2PTU4"/>
<organism evidence="1">
    <name type="scientific">Rhizophora mucronata</name>
    <name type="common">Asiatic mangrove</name>
    <dbReference type="NCBI Taxonomy" id="61149"/>
    <lineage>
        <taxon>Eukaryota</taxon>
        <taxon>Viridiplantae</taxon>
        <taxon>Streptophyta</taxon>
        <taxon>Embryophyta</taxon>
        <taxon>Tracheophyta</taxon>
        <taxon>Spermatophyta</taxon>
        <taxon>Magnoliopsida</taxon>
        <taxon>eudicotyledons</taxon>
        <taxon>Gunneridae</taxon>
        <taxon>Pentapetalae</taxon>
        <taxon>rosids</taxon>
        <taxon>fabids</taxon>
        <taxon>Malpighiales</taxon>
        <taxon>Rhizophoraceae</taxon>
        <taxon>Rhizophora</taxon>
    </lineage>
</organism>
<reference evidence="1" key="1">
    <citation type="submission" date="2018-02" db="EMBL/GenBank/DDBJ databases">
        <title>Rhizophora mucronata_Transcriptome.</title>
        <authorList>
            <person name="Meera S.P."/>
            <person name="Sreeshan A."/>
            <person name="Augustine A."/>
        </authorList>
    </citation>
    <scope>NUCLEOTIDE SEQUENCE</scope>
    <source>
        <tissue evidence="1">Leaf</tissue>
    </source>
</reference>
<sequence>MPKWHPWLNQQLHMILLPIGTQAPLGVSREMK</sequence>
<dbReference type="EMBL" id="GGEC01077672">
    <property type="protein sequence ID" value="MBX58156.1"/>
    <property type="molecule type" value="Transcribed_RNA"/>
</dbReference>
<accession>A0A2P2PTU4</accession>